<gene>
    <name evidence="4" type="primary">LOC110980757</name>
</gene>
<organism evidence="3 4">
    <name type="scientific">Acanthaster planci</name>
    <name type="common">Crown-of-thorns starfish</name>
    <dbReference type="NCBI Taxonomy" id="133434"/>
    <lineage>
        <taxon>Eukaryota</taxon>
        <taxon>Metazoa</taxon>
        <taxon>Echinodermata</taxon>
        <taxon>Eleutherozoa</taxon>
        <taxon>Asterozoa</taxon>
        <taxon>Asteroidea</taxon>
        <taxon>Valvatacea</taxon>
        <taxon>Valvatida</taxon>
        <taxon>Acanthasteridae</taxon>
        <taxon>Acanthaster</taxon>
    </lineage>
</organism>
<dbReference type="SMART" id="SM00034">
    <property type="entry name" value="CLECT"/>
    <property type="match status" value="1"/>
</dbReference>
<protein>
    <submittedName>
        <fullName evidence="4">Perlucin-like protein</fullName>
    </submittedName>
</protein>
<reference evidence="4" key="1">
    <citation type="submission" date="2025-08" db="UniProtKB">
        <authorList>
            <consortium name="RefSeq"/>
        </authorList>
    </citation>
    <scope>IDENTIFICATION</scope>
</reference>
<evidence type="ECO:0000313" key="4">
    <source>
        <dbReference type="RefSeq" id="XP_022093397.1"/>
    </source>
</evidence>
<dbReference type="InterPro" id="IPR001304">
    <property type="entry name" value="C-type_lectin-like"/>
</dbReference>
<dbReference type="GeneID" id="110980757"/>
<evidence type="ECO:0000256" key="1">
    <source>
        <dbReference type="SAM" id="SignalP"/>
    </source>
</evidence>
<sequence>MNRFLIACVFLVAATAAEEALHRSGCPSGYTYRRHRGHCYKVFRTPQWWQYAEYFCRADGAWLVTIRNRADSVWVNNFFKRNKHNCPSSYWIGANDIVEEGVWRWAQNGRKVTYTNWGPNEPNNSNNEDAVLVYSSSRKWNDHKVDGNWCPKLCFVCETH</sequence>
<dbReference type="InterPro" id="IPR016186">
    <property type="entry name" value="C-type_lectin-like/link_sf"/>
</dbReference>
<dbReference type="RefSeq" id="XP_022093397.1">
    <property type="nucleotide sequence ID" value="XM_022237705.1"/>
</dbReference>
<evidence type="ECO:0000313" key="3">
    <source>
        <dbReference type="Proteomes" id="UP000694845"/>
    </source>
</evidence>
<keyword evidence="1" id="KW-0732">Signal</keyword>
<dbReference type="Pfam" id="PF00059">
    <property type="entry name" value="Lectin_C"/>
    <property type="match status" value="1"/>
</dbReference>
<evidence type="ECO:0000259" key="2">
    <source>
        <dbReference type="PROSITE" id="PS50041"/>
    </source>
</evidence>
<dbReference type="SUPFAM" id="SSF56436">
    <property type="entry name" value="C-type lectin-like"/>
    <property type="match status" value="1"/>
</dbReference>
<proteinExistence type="predicted"/>
<dbReference type="OMA" id="CFVCETH"/>
<feature type="signal peptide" evidence="1">
    <location>
        <begin position="1"/>
        <end position="17"/>
    </location>
</feature>
<dbReference type="PROSITE" id="PS50041">
    <property type="entry name" value="C_TYPE_LECTIN_2"/>
    <property type="match status" value="1"/>
</dbReference>
<keyword evidence="3" id="KW-1185">Reference proteome</keyword>
<dbReference type="InterPro" id="IPR016187">
    <property type="entry name" value="CTDL_fold"/>
</dbReference>
<dbReference type="CDD" id="cd00037">
    <property type="entry name" value="CLECT"/>
    <property type="match status" value="1"/>
</dbReference>
<dbReference type="PANTHER" id="PTHR22803">
    <property type="entry name" value="MANNOSE, PHOSPHOLIPASE, LECTIN RECEPTOR RELATED"/>
    <property type="match status" value="1"/>
</dbReference>
<feature type="domain" description="C-type lectin" evidence="2">
    <location>
        <begin position="35"/>
        <end position="142"/>
    </location>
</feature>
<dbReference type="OrthoDB" id="441660at2759"/>
<accession>A0A8B7YL84</accession>
<dbReference type="Proteomes" id="UP000694845">
    <property type="component" value="Unplaced"/>
</dbReference>
<dbReference type="KEGG" id="aplc:110980757"/>
<dbReference type="InterPro" id="IPR050111">
    <property type="entry name" value="C-type_lectin/snaclec_domain"/>
</dbReference>
<name>A0A8B7YL84_ACAPL</name>
<dbReference type="AlphaFoldDB" id="A0A8B7YL84"/>
<dbReference type="Gene3D" id="3.10.100.10">
    <property type="entry name" value="Mannose-Binding Protein A, subunit A"/>
    <property type="match status" value="1"/>
</dbReference>
<feature type="chain" id="PRO_5034434291" evidence="1">
    <location>
        <begin position="18"/>
        <end position="160"/>
    </location>
</feature>